<evidence type="ECO:0000313" key="2">
    <source>
        <dbReference type="EMBL" id="EHM10687.1"/>
    </source>
</evidence>
<dbReference type="PANTHER" id="PTHR11476">
    <property type="entry name" value="HISTIDYL-TRNA SYNTHETASE"/>
    <property type="match status" value="1"/>
</dbReference>
<dbReference type="PANTHER" id="PTHR11476:SF7">
    <property type="entry name" value="HISTIDINE--TRNA LIGASE"/>
    <property type="match status" value="1"/>
</dbReference>
<keyword evidence="2" id="KW-0808">Transferase</keyword>
<dbReference type="OrthoDB" id="9801867at2"/>
<name>H0UPX8_9BACT</name>
<dbReference type="HOGENOM" id="CLU_025113_0_2_0"/>
<organism evidence="2 3">
    <name type="scientific">Thermanaerovibrio velox DSM 12556</name>
    <dbReference type="NCBI Taxonomy" id="926567"/>
    <lineage>
        <taxon>Bacteria</taxon>
        <taxon>Thermotogati</taxon>
        <taxon>Synergistota</taxon>
        <taxon>Synergistia</taxon>
        <taxon>Synergistales</taxon>
        <taxon>Synergistaceae</taxon>
        <taxon>Thermanaerovibrio</taxon>
    </lineage>
</organism>
<dbReference type="Gene3D" id="3.30.930.10">
    <property type="entry name" value="Bira Bifunctional Protein, Domain 2"/>
    <property type="match status" value="1"/>
</dbReference>
<dbReference type="InterPro" id="IPR045864">
    <property type="entry name" value="aa-tRNA-synth_II/BPL/LPL"/>
</dbReference>
<protein>
    <submittedName>
        <fullName evidence="2">ATP phosphoribosyltransferase involved in histidine biosynthesis</fullName>
    </submittedName>
</protein>
<evidence type="ECO:0000313" key="3">
    <source>
        <dbReference type="Proteomes" id="UP000005730"/>
    </source>
</evidence>
<dbReference type="AlphaFoldDB" id="H0UPX8"/>
<keyword evidence="3" id="KW-1185">Reference proteome</keyword>
<dbReference type="GO" id="GO:0016757">
    <property type="term" value="F:glycosyltransferase activity"/>
    <property type="evidence" value="ECO:0007669"/>
    <property type="project" value="UniProtKB-KW"/>
</dbReference>
<dbReference type="InterPro" id="IPR041715">
    <property type="entry name" value="HisRS-like_core"/>
</dbReference>
<dbReference type="SUPFAM" id="SSF55681">
    <property type="entry name" value="Class II aaRS and biotin synthetases"/>
    <property type="match status" value="1"/>
</dbReference>
<dbReference type="Pfam" id="PF13393">
    <property type="entry name" value="tRNA-synt_His"/>
    <property type="match status" value="1"/>
</dbReference>
<dbReference type="RefSeq" id="WP_006584182.1">
    <property type="nucleotide sequence ID" value="NZ_CM001377.1"/>
</dbReference>
<dbReference type="eggNOG" id="COG0124">
    <property type="taxonomic scope" value="Bacteria"/>
</dbReference>
<accession>H0UPX8</accession>
<proteinExistence type="predicted"/>
<sequence>MRPPKGCLDPHEDLAFSMELCRGRGIQVLLSHGYRPVCPPSLQRLDSLMEVLEPPKAASIIALTSPHGEACALNFDVTISAVLKLVRQKAPEERPLRICYAERAYRKPEPPGEDFESYQLGAEIIGWDGEGADCEALFLASLALTEMGIQSPTFALGNPSLISRIFKGLPRDAARSLTGCLKRRDFTSYVRMVDQLGPQWRGLKDIPDLRGGAEVLEALWDREGIREDRAYLELKRLWDFANQWGIKAILDLSLTRNPDYYSGPVFDFYDPNGMPLGGGGRYDGLLKRCGVIGQAVGFSIDLKATGQASSLKMRAPAAMVWCAPLPPLTALEFTRRLSQQGIPFEISWHQRPQQSMEAARIKGIPWWLDPSAGLALNLVDKRRSTVSRFMEEVVSQC</sequence>
<feature type="domain" description="Class II Histidinyl-tRNA synthetase (HisRS)-like catalytic core" evidence="1">
    <location>
        <begin position="17"/>
        <end position="304"/>
    </location>
</feature>
<dbReference type="EMBL" id="CM001377">
    <property type="protein sequence ID" value="EHM10687.1"/>
    <property type="molecule type" value="Genomic_DNA"/>
</dbReference>
<dbReference type="STRING" id="926567.TheveDRAFT_1569"/>
<dbReference type="Proteomes" id="UP000005730">
    <property type="component" value="Chromosome"/>
</dbReference>
<keyword evidence="2" id="KW-0328">Glycosyltransferase</keyword>
<reference evidence="2 3" key="1">
    <citation type="submission" date="2011-10" db="EMBL/GenBank/DDBJ databases">
        <title>The Noncontiguous Finished genome of Thermanaerovibrio velox DSM 12556.</title>
        <authorList>
            <consortium name="US DOE Joint Genome Institute (JGI-PGF)"/>
            <person name="Lucas S."/>
            <person name="Copeland A."/>
            <person name="Lapidus A."/>
            <person name="Glavina del Rio T."/>
            <person name="Dalin E."/>
            <person name="Tice H."/>
            <person name="Bruce D."/>
            <person name="Goodwin L."/>
            <person name="Pitluck S."/>
            <person name="Peters L."/>
            <person name="Mikhailova N."/>
            <person name="Teshima H."/>
            <person name="Kyrpides N."/>
            <person name="Mavromatis K."/>
            <person name="Ivanova N."/>
            <person name="Markowitz V."/>
            <person name="Cheng J.-F."/>
            <person name="Hugenholtz P."/>
            <person name="Woyke T."/>
            <person name="Wu D."/>
            <person name="Spring S."/>
            <person name="Brambilla E.-M."/>
            <person name="Klenk H.-P."/>
            <person name="Eisen J.A."/>
        </authorList>
    </citation>
    <scope>NUCLEOTIDE SEQUENCE [LARGE SCALE GENOMIC DNA]</scope>
    <source>
        <strain evidence="2 3">DSM 12556</strain>
    </source>
</reference>
<evidence type="ECO:0000259" key="1">
    <source>
        <dbReference type="Pfam" id="PF13393"/>
    </source>
</evidence>
<gene>
    <name evidence="2" type="ORF">TheveDRAFT_1569</name>
</gene>